<feature type="compositionally biased region" description="Basic and acidic residues" evidence="1">
    <location>
        <begin position="9"/>
        <end position="18"/>
    </location>
</feature>
<keyword evidence="3" id="KW-1185">Reference proteome</keyword>
<feature type="compositionally biased region" description="Polar residues" evidence="1">
    <location>
        <begin position="91"/>
        <end position="112"/>
    </location>
</feature>
<organism evidence="2 3">
    <name type="scientific">Aspergillus sclerotialis</name>
    <dbReference type="NCBI Taxonomy" id="2070753"/>
    <lineage>
        <taxon>Eukaryota</taxon>
        <taxon>Fungi</taxon>
        <taxon>Dikarya</taxon>
        <taxon>Ascomycota</taxon>
        <taxon>Pezizomycotina</taxon>
        <taxon>Eurotiomycetes</taxon>
        <taxon>Eurotiomycetidae</taxon>
        <taxon>Eurotiales</taxon>
        <taxon>Aspergillaceae</taxon>
        <taxon>Aspergillus</taxon>
        <taxon>Aspergillus subgen. Polypaecilum</taxon>
    </lineage>
</organism>
<dbReference type="OrthoDB" id="3913483at2759"/>
<dbReference type="AlphaFoldDB" id="A0A3A2ZKD2"/>
<name>A0A3A2ZKD2_9EURO</name>
<evidence type="ECO:0000313" key="3">
    <source>
        <dbReference type="Proteomes" id="UP000266188"/>
    </source>
</evidence>
<proteinExistence type="predicted"/>
<dbReference type="EMBL" id="MVGC01000366">
    <property type="protein sequence ID" value="RJE19824.1"/>
    <property type="molecule type" value="Genomic_DNA"/>
</dbReference>
<evidence type="ECO:0000256" key="1">
    <source>
        <dbReference type="SAM" id="MobiDB-lite"/>
    </source>
</evidence>
<feature type="compositionally biased region" description="Basic and acidic residues" evidence="1">
    <location>
        <begin position="48"/>
        <end position="60"/>
    </location>
</feature>
<evidence type="ECO:0000313" key="2">
    <source>
        <dbReference type="EMBL" id="RJE19824.1"/>
    </source>
</evidence>
<feature type="region of interest" description="Disordered" evidence="1">
    <location>
        <begin position="1"/>
        <end position="145"/>
    </location>
</feature>
<accession>A0A3A2ZKD2</accession>
<feature type="compositionally biased region" description="Polar residues" evidence="1">
    <location>
        <begin position="37"/>
        <end position="47"/>
    </location>
</feature>
<reference evidence="3" key="1">
    <citation type="submission" date="2017-02" db="EMBL/GenBank/DDBJ databases">
        <authorList>
            <person name="Tafer H."/>
            <person name="Lopandic K."/>
        </authorList>
    </citation>
    <scope>NUCLEOTIDE SEQUENCE [LARGE SCALE GENOMIC DNA]</scope>
    <source>
        <strain evidence="3">CBS 366.77</strain>
    </source>
</reference>
<comment type="caution">
    <text evidence="2">The sequence shown here is derived from an EMBL/GenBank/DDBJ whole genome shotgun (WGS) entry which is preliminary data.</text>
</comment>
<protein>
    <submittedName>
        <fullName evidence="2">Uncharacterized protein</fullName>
    </submittedName>
</protein>
<feature type="compositionally biased region" description="Basic and acidic residues" evidence="1">
    <location>
        <begin position="129"/>
        <end position="145"/>
    </location>
</feature>
<dbReference type="Proteomes" id="UP000266188">
    <property type="component" value="Unassembled WGS sequence"/>
</dbReference>
<gene>
    <name evidence="2" type="ORF">PHISCL_07836</name>
</gene>
<sequence length="145" mass="15541">MADQAFDTVKQDLRKAESKASQAHGGQPPKDSDVSKMSRTLQSIVDQSTDKSKEIEERKANLPKPEPPPITPPRDERAVGVGSGAHEGPLSGQNDTSNTQYGPATAGSSVRESGSELHKDTQPMADVGRQAKENLEGLPKDALRR</sequence>